<feature type="region of interest" description="Disordered" evidence="1">
    <location>
        <begin position="1"/>
        <end position="44"/>
    </location>
</feature>
<reference evidence="3 4" key="1">
    <citation type="journal article" date="2010" name="BMC Genomics">
        <title>Metabolic flexibility revealed in the genome of the cyst-forming alpha-1 proteobacterium Rhodospirillum centenum.</title>
        <authorList>
            <person name="Lu Y.K."/>
            <person name="Marden J."/>
            <person name="Han M."/>
            <person name="Swingley W.D."/>
            <person name="Mastrian S.D."/>
            <person name="Chowdhury S.R."/>
            <person name="Hao J."/>
            <person name="Helmy T."/>
            <person name="Kim S."/>
            <person name="Kurdoglu A.A."/>
            <person name="Matthies H.J."/>
            <person name="Rollo D."/>
            <person name="Stothard P."/>
            <person name="Blankenship R.E."/>
            <person name="Bauer C.E."/>
            <person name="Touchman J.W."/>
        </authorList>
    </citation>
    <scope>NUCLEOTIDE SEQUENCE [LARGE SCALE GENOMIC DNA]</scope>
    <source>
        <strain evidence="4">ATCC 51521 / SW</strain>
    </source>
</reference>
<dbReference type="Proteomes" id="UP000001591">
    <property type="component" value="Chromosome"/>
</dbReference>
<protein>
    <submittedName>
        <fullName evidence="3">Uncharacterized protein</fullName>
    </submittedName>
</protein>
<keyword evidence="4" id="KW-1185">Reference proteome</keyword>
<accession>B6IY73</accession>
<evidence type="ECO:0000256" key="2">
    <source>
        <dbReference type="SAM" id="Phobius"/>
    </source>
</evidence>
<dbReference type="HOGENOM" id="CLU_1685215_0_0_5"/>
<dbReference type="KEGG" id="rce:RC1_3904"/>
<feature type="region of interest" description="Disordered" evidence="1">
    <location>
        <begin position="126"/>
        <end position="156"/>
    </location>
</feature>
<evidence type="ECO:0000256" key="1">
    <source>
        <dbReference type="SAM" id="MobiDB-lite"/>
    </source>
</evidence>
<evidence type="ECO:0000313" key="3">
    <source>
        <dbReference type="EMBL" id="ACJ01247.1"/>
    </source>
</evidence>
<proteinExistence type="predicted"/>
<sequence>MTLTAPASVGENGVPGLPGGHRARSAVHSRDRASGAERGPSPGDRGRHGLFGWLVVFLWVFFALLPPALPACQPAALGAALLAATTDDPLILPDARTDRLIERSMPGPGGGDTPLPVAAAAVHPPLQLRSHPAVRGSVARRQSAGLRPAPRGPPAA</sequence>
<evidence type="ECO:0000313" key="4">
    <source>
        <dbReference type="Proteomes" id="UP000001591"/>
    </source>
</evidence>
<organism evidence="3 4">
    <name type="scientific">Rhodospirillum centenum (strain ATCC 51521 / SW)</name>
    <dbReference type="NCBI Taxonomy" id="414684"/>
    <lineage>
        <taxon>Bacteria</taxon>
        <taxon>Pseudomonadati</taxon>
        <taxon>Pseudomonadota</taxon>
        <taxon>Alphaproteobacteria</taxon>
        <taxon>Rhodospirillales</taxon>
        <taxon>Rhodospirillaceae</taxon>
        <taxon>Rhodospirillum</taxon>
    </lineage>
</organism>
<feature type="transmembrane region" description="Helical" evidence="2">
    <location>
        <begin position="50"/>
        <end position="69"/>
    </location>
</feature>
<keyword evidence="2" id="KW-1133">Transmembrane helix</keyword>
<gene>
    <name evidence="3" type="ordered locus">RC1_3904</name>
</gene>
<dbReference type="EMBL" id="CP000613">
    <property type="protein sequence ID" value="ACJ01247.1"/>
    <property type="molecule type" value="Genomic_DNA"/>
</dbReference>
<keyword evidence="2" id="KW-0472">Membrane</keyword>
<dbReference type="AlphaFoldDB" id="B6IY73"/>
<name>B6IY73_RHOCS</name>
<keyword evidence="2" id="KW-0812">Transmembrane</keyword>